<dbReference type="InterPro" id="IPR058522">
    <property type="entry name" value="DUF8209"/>
</dbReference>
<gene>
    <name evidence="1" type="ORF">HMPREF0758_2428</name>
</gene>
<organism evidence="1 2">
    <name type="scientific">Serratia odorifera DSM 4582</name>
    <dbReference type="NCBI Taxonomy" id="667129"/>
    <lineage>
        <taxon>Bacteria</taxon>
        <taxon>Pseudomonadati</taxon>
        <taxon>Pseudomonadota</taxon>
        <taxon>Gammaproteobacteria</taxon>
        <taxon>Enterobacterales</taxon>
        <taxon>Yersiniaceae</taxon>
        <taxon>Serratia</taxon>
    </lineage>
</organism>
<protein>
    <submittedName>
        <fullName evidence="1">Uncharacterized protein</fullName>
    </submittedName>
</protein>
<comment type="caution">
    <text evidence="1">The sequence shown here is derived from an EMBL/GenBank/DDBJ whole genome shotgun (WGS) entry which is preliminary data.</text>
</comment>
<dbReference type="HOGENOM" id="CLU_191374_0_0_6"/>
<reference evidence="1 2" key="1">
    <citation type="submission" date="2010-01" db="EMBL/GenBank/DDBJ databases">
        <authorList>
            <person name="Muzny D."/>
            <person name="Qin X."/>
            <person name="Deng J."/>
            <person name="Jiang H."/>
            <person name="Liu Y."/>
            <person name="Qu J."/>
            <person name="Song X.-Z."/>
            <person name="Zhang L."/>
            <person name="Thornton R."/>
            <person name="Coyle M."/>
            <person name="Francisco L."/>
            <person name="Jackson L."/>
            <person name="Javaid M."/>
            <person name="Korchina V."/>
            <person name="Kovar C."/>
            <person name="Mata R."/>
            <person name="Mathew T."/>
            <person name="Ngo R."/>
            <person name="Nguyen L."/>
            <person name="Nguyen N."/>
            <person name="Okwuonu G."/>
            <person name="Ongeri F."/>
            <person name="Pham C."/>
            <person name="Simmons D."/>
            <person name="Wilczek-Boney K."/>
            <person name="Hale W."/>
            <person name="Jakkamsetti A."/>
            <person name="Pham P."/>
            <person name="Ruth R."/>
            <person name="San Lucas F."/>
            <person name="Warren J."/>
            <person name="Zhang J."/>
            <person name="Zhao Z."/>
            <person name="Zhou C."/>
            <person name="Zhu D."/>
            <person name="Lee S."/>
            <person name="Bess C."/>
            <person name="Blankenburg K."/>
            <person name="Forbes L."/>
            <person name="Fu Q."/>
            <person name="Gubbala S."/>
            <person name="Hirani K."/>
            <person name="Jayaseelan J.C."/>
            <person name="Lara F."/>
            <person name="Munidasa M."/>
            <person name="Palculict T."/>
            <person name="Patil S."/>
            <person name="Pu L.-L."/>
            <person name="Saada N."/>
            <person name="Tang L."/>
            <person name="Weissenberger G."/>
            <person name="Zhu Y."/>
            <person name="Hemphill L."/>
            <person name="Shang Y."/>
            <person name="Youmans B."/>
            <person name="Ayvaz T."/>
            <person name="Ross M."/>
            <person name="Santibanez J."/>
            <person name="Aqrawi P."/>
            <person name="Gross S."/>
            <person name="Joshi V."/>
            <person name="Fowler G."/>
            <person name="Nazareth L."/>
            <person name="Reid J."/>
            <person name="Worley K."/>
            <person name="Petrosino J."/>
            <person name="Highlander S."/>
            <person name="Gibbs R."/>
        </authorList>
    </citation>
    <scope>NUCLEOTIDE SEQUENCE [LARGE SCALE GENOMIC DNA]</scope>
    <source>
        <strain evidence="1 2">DSM 4582</strain>
    </source>
</reference>
<name>D4E2M8_SEROD</name>
<accession>D4E2M8</accession>
<keyword evidence="2" id="KW-1185">Reference proteome</keyword>
<dbReference type="Pfam" id="PF26636">
    <property type="entry name" value="DUF8209"/>
    <property type="match status" value="1"/>
</dbReference>
<sequence>MARNVFKNSQFPFGIKMPSVIGSPLNLKTFKIRMVANIGTFAGRTIPVIGWAILANDVSIITIRTMTTYNKIARAEDRL</sequence>
<dbReference type="AlphaFoldDB" id="D4E2M8"/>
<evidence type="ECO:0000313" key="2">
    <source>
        <dbReference type="Proteomes" id="UP000005723"/>
    </source>
</evidence>
<proteinExistence type="predicted"/>
<dbReference type="Proteomes" id="UP000005723">
    <property type="component" value="Unassembled WGS sequence"/>
</dbReference>
<dbReference type="EMBL" id="ADBY01000041">
    <property type="protein sequence ID" value="EFE95990.1"/>
    <property type="molecule type" value="Genomic_DNA"/>
</dbReference>
<evidence type="ECO:0000313" key="1">
    <source>
        <dbReference type="EMBL" id="EFE95990.1"/>
    </source>
</evidence>